<name>A0A8D3A309_SCOMX</name>
<dbReference type="AlphaFoldDB" id="A0A8D3A309"/>
<dbReference type="Pfam" id="PF08641">
    <property type="entry name" value="Mis14"/>
    <property type="match status" value="1"/>
</dbReference>
<feature type="region of interest" description="Disordered" evidence="1">
    <location>
        <begin position="256"/>
        <end position="276"/>
    </location>
</feature>
<evidence type="ECO:0000256" key="1">
    <source>
        <dbReference type="SAM" id="MobiDB-lite"/>
    </source>
</evidence>
<dbReference type="Ensembl" id="ENSSMAT00000011835.2">
    <property type="protein sequence ID" value="ENSSMAP00000011686.1"/>
    <property type="gene ID" value="ENSSMAG00000007218.2"/>
</dbReference>
<dbReference type="GO" id="GO:0000070">
    <property type="term" value="P:mitotic sister chromatid segregation"/>
    <property type="evidence" value="ECO:0007669"/>
    <property type="project" value="InterPro"/>
</dbReference>
<organism evidence="2 3">
    <name type="scientific">Scophthalmus maximus</name>
    <name type="common">Turbot</name>
    <name type="synonym">Psetta maxima</name>
    <dbReference type="NCBI Taxonomy" id="52904"/>
    <lineage>
        <taxon>Eukaryota</taxon>
        <taxon>Metazoa</taxon>
        <taxon>Chordata</taxon>
        <taxon>Craniata</taxon>
        <taxon>Vertebrata</taxon>
        <taxon>Euteleostomi</taxon>
        <taxon>Actinopterygii</taxon>
        <taxon>Neopterygii</taxon>
        <taxon>Teleostei</taxon>
        <taxon>Neoteleostei</taxon>
        <taxon>Acanthomorphata</taxon>
        <taxon>Carangaria</taxon>
        <taxon>Pleuronectiformes</taxon>
        <taxon>Pleuronectoidei</taxon>
        <taxon>Scophthalmidae</taxon>
        <taxon>Scophthalmus</taxon>
    </lineage>
</organism>
<evidence type="ECO:0000313" key="3">
    <source>
        <dbReference type="Proteomes" id="UP000694558"/>
    </source>
</evidence>
<reference evidence="2" key="1">
    <citation type="submission" date="2023-05" db="EMBL/GenBank/DDBJ databases">
        <title>High-quality long-read genome of Scophthalmus maximus.</title>
        <authorList>
            <person name="Lien S."/>
            <person name="Martinez P."/>
        </authorList>
    </citation>
    <scope>NUCLEOTIDE SEQUENCE [LARGE SCALE GENOMIC DNA]</scope>
</reference>
<dbReference type="PANTHER" id="PTHR31749:SF3">
    <property type="entry name" value="KINETOCHORE-ASSOCIATED PROTEIN NSL1 HOMOLOG"/>
    <property type="match status" value="1"/>
</dbReference>
<evidence type="ECO:0000313" key="2">
    <source>
        <dbReference type="Ensembl" id="ENSSMAP00000011686.1"/>
    </source>
</evidence>
<feature type="region of interest" description="Disordered" evidence="1">
    <location>
        <begin position="25"/>
        <end position="68"/>
    </location>
</feature>
<dbReference type="PANTHER" id="PTHR31749">
    <property type="entry name" value="KINETOCHORE-ASSOCIATED PROTEIN NSL1 HOMOLOG"/>
    <property type="match status" value="1"/>
</dbReference>
<protein>
    <submittedName>
        <fullName evidence="2">NSL1 component of MIS12 kinetochore complex</fullName>
    </submittedName>
</protein>
<dbReference type="InterPro" id="IPR013950">
    <property type="entry name" value="Mis14/Nsl1"/>
</dbReference>
<dbReference type="Proteomes" id="UP000694558">
    <property type="component" value="Chromosome 20"/>
</dbReference>
<reference evidence="2" key="2">
    <citation type="submission" date="2025-08" db="UniProtKB">
        <authorList>
            <consortium name="Ensembl"/>
        </authorList>
    </citation>
    <scope>IDENTIFICATION</scope>
</reference>
<gene>
    <name evidence="2" type="primary">nsl1</name>
</gene>
<accession>A0A8D3A309</accession>
<sequence length="301" mass="33233">MCTATVEPGGTPSCSASQTCCCREPKSSRTRKLQTSGLKKQKTYKQKLAAKMETSAGGNSPDGETNREYRVRVASKKQVVEQMNKYGDILKTALDGQTHLAEEARRLLLQELLANFEAAVQDNVSVNGQTWEEAPEVTEDEAVDLESLLDDTIVETTRRRRTYPRQILPHVVHSLKAERKLMGLYEHVVKPREVVRDPDQESIMTGLSAAAPGMVKQAIQVIKSISTLQKQAEGLCEILDMKPSHASLEIHREVFGHRDDRPDAPPAAAARDRRPIKRAVEDAAAADGYVPLAKKPDGTPE</sequence>
<dbReference type="OMA" id="AWQETSD"/>
<dbReference type="GeneTree" id="ENSGT00390000001374"/>
<dbReference type="GO" id="GO:0000444">
    <property type="term" value="C:MIS12/MIND type complex"/>
    <property type="evidence" value="ECO:0007669"/>
    <property type="project" value="TreeGrafter"/>
</dbReference>
<proteinExistence type="predicted"/>